<protein>
    <submittedName>
        <fullName evidence="2">Uncharacterized protein</fullName>
    </submittedName>
</protein>
<dbReference type="AlphaFoldDB" id="A0A918TUJ2"/>
<evidence type="ECO:0000256" key="1">
    <source>
        <dbReference type="SAM" id="MobiDB-lite"/>
    </source>
</evidence>
<evidence type="ECO:0000313" key="2">
    <source>
        <dbReference type="EMBL" id="GHC62478.1"/>
    </source>
</evidence>
<feature type="region of interest" description="Disordered" evidence="1">
    <location>
        <begin position="47"/>
        <end position="69"/>
    </location>
</feature>
<name>A0A918TUJ2_STRCJ</name>
<sequence>MALVRLRLTEVGRTFLRGYELLLHPHLAAQKVDVLDLQPEHLALAQPGRCGKQGEGPIPGRSRVDQSADEVRVQRHDLGTALRRQPHPVARVHGDDPVTHGRVQHAHEVRVRHPERGQGEHLCTVLDHACISDGRMLATGRSPNVG</sequence>
<gene>
    <name evidence="2" type="ORF">GCM10010507_44610</name>
</gene>
<organism evidence="2 3">
    <name type="scientific">Streptomyces cinnamoneus</name>
    <name type="common">Streptoverticillium cinnamoneum</name>
    <dbReference type="NCBI Taxonomy" id="53446"/>
    <lineage>
        <taxon>Bacteria</taxon>
        <taxon>Bacillati</taxon>
        <taxon>Actinomycetota</taxon>
        <taxon>Actinomycetes</taxon>
        <taxon>Kitasatosporales</taxon>
        <taxon>Streptomycetaceae</taxon>
        <taxon>Streptomyces</taxon>
        <taxon>Streptomyces cinnamoneus group</taxon>
    </lineage>
</organism>
<reference evidence="2" key="1">
    <citation type="journal article" date="2014" name="Int. J. Syst. Evol. Microbiol.">
        <title>Complete genome sequence of Corynebacterium casei LMG S-19264T (=DSM 44701T), isolated from a smear-ripened cheese.</title>
        <authorList>
            <consortium name="US DOE Joint Genome Institute (JGI-PGF)"/>
            <person name="Walter F."/>
            <person name="Albersmeier A."/>
            <person name="Kalinowski J."/>
            <person name="Ruckert C."/>
        </authorList>
    </citation>
    <scope>NUCLEOTIDE SEQUENCE</scope>
    <source>
        <strain evidence="2">JCM 4633</strain>
    </source>
</reference>
<accession>A0A918TUJ2</accession>
<reference evidence="2" key="2">
    <citation type="submission" date="2020-09" db="EMBL/GenBank/DDBJ databases">
        <authorList>
            <person name="Sun Q."/>
            <person name="Ohkuma M."/>
        </authorList>
    </citation>
    <scope>NUCLEOTIDE SEQUENCE</scope>
    <source>
        <strain evidence="2">JCM 4633</strain>
    </source>
</reference>
<dbReference type="Proteomes" id="UP000646244">
    <property type="component" value="Unassembled WGS sequence"/>
</dbReference>
<dbReference type="EMBL" id="BMVB01000016">
    <property type="protein sequence ID" value="GHC62478.1"/>
    <property type="molecule type" value="Genomic_DNA"/>
</dbReference>
<evidence type="ECO:0000313" key="3">
    <source>
        <dbReference type="Proteomes" id="UP000646244"/>
    </source>
</evidence>
<comment type="caution">
    <text evidence="2">The sequence shown here is derived from an EMBL/GenBank/DDBJ whole genome shotgun (WGS) entry which is preliminary data.</text>
</comment>
<proteinExistence type="predicted"/>